<dbReference type="PROSITE" id="PS00194">
    <property type="entry name" value="THIOREDOXIN_1"/>
    <property type="match status" value="1"/>
</dbReference>
<feature type="domain" description="Thioredoxin" evidence="7">
    <location>
        <begin position="1"/>
        <end position="79"/>
    </location>
</feature>
<dbReference type="AlphaFoldDB" id="A0A9P6C9I4"/>
<organism evidence="8 9">
    <name type="scientific">Macrolepiota fuliginosa MF-IS2</name>
    <dbReference type="NCBI Taxonomy" id="1400762"/>
    <lineage>
        <taxon>Eukaryota</taxon>
        <taxon>Fungi</taxon>
        <taxon>Dikarya</taxon>
        <taxon>Basidiomycota</taxon>
        <taxon>Agaricomycotina</taxon>
        <taxon>Agaricomycetes</taxon>
        <taxon>Agaricomycetidae</taxon>
        <taxon>Agaricales</taxon>
        <taxon>Agaricineae</taxon>
        <taxon>Agaricaceae</taxon>
        <taxon>Macrolepiota</taxon>
    </lineage>
</organism>
<dbReference type="InterPro" id="IPR036249">
    <property type="entry name" value="Thioredoxin-like_sf"/>
</dbReference>
<sequence length="517" mass="58121">MHCRRFAPTWEKLVGECEAEIPSVHLAQVNCAVHGDLCDANGVKGYPTIFMYEDGKMVEEYRGNRDLADLKVFLKRHAEAEVSIKEIEEEPQPVLNTNGEVLSIHDSATFVSTLEQGPAFIKFYAPWCGHCKKLAPSWVQLAAHLRNKVTVAEVDCDAQSSLCAAQKIQGYPTLIYFANGVRSEYAGGRRLDQLRTFAETASVGRLHPLNSDSELKTLVAEHDVLYLFLYSTSNPEVVKTAREASAPLLGSPPVYTSHSQDLFARYGVPSSASWALIAFKDRDADKSAGHLHGSSNTPLSAMKEWFLTHRIPSFLELSSDSFQSVMNAPQEPLVVIAAVPEHMQGRAKARLEQLAREWKGKTGGSGELNGKEVVFTWMDTERWKDWLKSMYGIKKYHDEAGLEDIRVVIADHKQLVYHDEDISGHKIKLTSTQKLFATLEKATAGKLHYKHSQNVVERLARYLNHKLAGIEYYVTLHPYKTVLFIVGGIAVVFYLLFRWLGSDMPNDRDYYKSARLD</sequence>
<dbReference type="PROSITE" id="PS51352">
    <property type="entry name" value="THIOREDOXIN_2"/>
    <property type="match status" value="2"/>
</dbReference>
<accession>A0A9P6C9I4</accession>
<comment type="caution">
    <text evidence="8">The sequence shown here is derived from an EMBL/GenBank/DDBJ whole genome shotgun (WGS) entry which is preliminary data.</text>
</comment>
<keyword evidence="3 6" id="KW-1133">Transmembrane helix</keyword>
<evidence type="ECO:0000256" key="5">
    <source>
        <dbReference type="ARBA" id="ARBA00045246"/>
    </source>
</evidence>
<dbReference type="PANTHER" id="PTHR46426:SF1">
    <property type="entry name" value="PROTEIN DISULFIDE-ISOMERASE TMX3"/>
    <property type="match status" value="1"/>
</dbReference>
<dbReference type="PRINTS" id="PR00421">
    <property type="entry name" value="THIOREDOXIN"/>
</dbReference>
<comment type="function">
    <text evidence="5">Probable disulfide isomerase, which participates in the folding of proteins containing disulfide bonds. May act as a dithiol oxidase. Acts as a regulator of endoplasmic reticulum-mitochondria contact sites via its ability to regulate redox signals.</text>
</comment>
<evidence type="ECO:0000313" key="9">
    <source>
        <dbReference type="Proteomes" id="UP000807342"/>
    </source>
</evidence>
<gene>
    <name evidence="8" type="ORF">P691DRAFT_802016</name>
</gene>
<dbReference type="GO" id="GO:0005789">
    <property type="term" value="C:endoplasmic reticulum membrane"/>
    <property type="evidence" value="ECO:0007669"/>
    <property type="project" value="UniProtKB-SubCell"/>
</dbReference>
<keyword evidence="4 6" id="KW-0472">Membrane</keyword>
<proteinExistence type="predicted"/>
<dbReference type="SUPFAM" id="SSF52833">
    <property type="entry name" value="Thioredoxin-like"/>
    <property type="match status" value="2"/>
</dbReference>
<feature type="transmembrane region" description="Helical" evidence="6">
    <location>
        <begin position="482"/>
        <end position="500"/>
    </location>
</feature>
<evidence type="ECO:0000256" key="4">
    <source>
        <dbReference type="ARBA" id="ARBA00023136"/>
    </source>
</evidence>
<dbReference type="InterPro" id="IPR052250">
    <property type="entry name" value="PDI_TMX3"/>
</dbReference>
<evidence type="ECO:0000256" key="1">
    <source>
        <dbReference type="ARBA" id="ARBA00004389"/>
    </source>
</evidence>
<evidence type="ECO:0000256" key="6">
    <source>
        <dbReference type="SAM" id="Phobius"/>
    </source>
</evidence>
<dbReference type="EMBL" id="MU151064">
    <property type="protein sequence ID" value="KAF9453143.1"/>
    <property type="molecule type" value="Genomic_DNA"/>
</dbReference>
<feature type="domain" description="Thioredoxin" evidence="7">
    <location>
        <begin position="82"/>
        <end position="203"/>
    </location>
</feature>
<dbReference type="InterPro" id="IPR013766">
    <property type="entry name" value="Thioredoxin_domain"/>
</dbReference>
<reference evidence="8" key="1">
    <citation type="submission" date="2020-11" db="EMBL/GenBank/DDBJ databases">
        <authorList>
            <consortium name="DOE Joint Genome Institute"/>
            <person name="Ahrendt S."/>
            <person name="Riley R."/>
            <person name="Andreopoulos W."/>
            <person name="Labutti K."/>
            <person name="Pangilinan J."/>
            <person name="Ruiz-Duenas F.J."/>
            <person name="Barrasa J.M."/>
            <person name="Sanchez-Garcia M."/>
            <person name="Camarero S."/>
            <person name="Miyauchi S."/>
            <person name="Serrano A."/>
            <person name="Linde D."/>
            <person name="Babiker R."/>
            <person name="Drula E."/>
            <person name="Ayuso-Fernandez I."/>
            <person name="Pacheco R."/>
            <person name="Padilla G."/>
            <person name="Ferreira P."/>
            <person name="Barriuso J."/>
            <person name="Kellner H."/>
            <person name="Castanera R."/>
            <person name="Alfaro M."/>
            <person name="Ramirez L."/>
            <person name="Pisabarro A.G."/>
            <person name="Kuo A."/>
            <person name="Tritt A."/>
            <person name="Lipzen A."/>
            <person name="He G."/>
            <person name="Yan M."/>
            <person name="Ng V."/>
            <person name="Cullen D."/>
            <person name="Martin F."/>
            <person name="Rosso M.-N."/>
            <person name="Henrissat B."/>
            <person name="Hibbett D."/>
            <person name="Martinez A.T."/>
            <person name="Grigoriev I.V."/>
        </authorList>
    </citation>
    <scope>NUCLEOTIDE SEQUENCE</scope>
    <source>
        <strain evidence="8">MF-IS2</strain>
    </source>
</reference>
<evidence type="ECO:0000259" key="7">
    <source>
        <dbReference type="PROSITE" id="PS51352"/>
    </source>
</evidence>
<comment type="subcellular location">
    <subcellularLocation>
        <location evidence="1">Endoplasmic reticulum membrane</location>
        <topology evidence="1">Single-pass membrane protein</topology>
    </subcellularLocation>
</comment>
<dbReference type="Gene3D" id="3.40.30.10">
    <property type="entry name" value="Glutaredoxin"/>
    <property type="match status" value="3"/>
</dbReference>
<dbReference type="InterPro" id="IPR017937">
    <property type="entry name" value="Thioredoxin_CS"/>
</dbReference>
<keyword evidence="8" id="KW-0413">Isomerase</keyword>
<evidence type="ECO:0000313" key="8">
    <source>
        <dbReference type="EMBL" id="KAF9453143.1"/>
    </source>
</evidence>
<dbReference type="GO" id="GO:0016853">
    <property type="term" value="F:isomerase activity"/>
    <property type="evidence" value="ECO:0007669"/>
    <property type="project" value="UniProtKB-KW"/>
</dbReference>
<evidence type="ECO:0000256" key="3">
    <source>
        <dbReference type="ARBA" id="ARBA00022989"/>
    </source>
</evidence>
<dbReference type="Proteomes" id="UP000807342">
    <property type="component" value="Unassembled WGS sequence"/>
</dbReference>
<dbReference type="OrthoDB" id="72053at2759"/>
<evidence type="ECO:0000256" key="2">
    <source>
        <dbReference type="ARBA" id="ARBA00022692"/>
    </source>
</evidence>
<keyword evidence="9" id="KW-1185">Reference proteome</keyword>
<protein>
    <submittedName>
        <fullName evidence="8">Protein disulfide isomerase</fullName>
    </submittedName>
</protein>
<keyword evidence="2 6" id="KW-0812">Transmembrane</keyword>
<dbReference type="PANTHER" id="PTHR46426">
    <property type="entry name" value="PROTEIN DISULFIDE-ISOMERASE TMX3"/>
    <property type="match status" value="1"/>
</dbReference>
<name>A0A9P6C9I4_9AGAR</name>
<dbReference type="Pfam" id="PF00085">
    <property type="entry name" value="Thioredoxin"/>
    <property type="match status" value="2"/>
</dbReference>